<dbReference type="InterPro" id="IPR011006">
    <property type="entry name" value="CheY-like_superfamily"/>
</dbReference>
<dbReference type="SUPFAM" id="SSF55781">
    <property type="entry name" value="GAF domain-like"/>
    <property type="match status" value="1"/>
</dbReference>
<dbReference type="EMBL" id="JMQI01000081">
    <property type="protein sequence ID" value="KDN16439.1"/>
    <property type="molecule type" value="Genomic_DNA"/>
</dbReference>
<dbReference type="SUPFAM" id="SSF52172">
    <property type="entry name" value="CheY-like"/>
    <property type="match status" value="1"/>
</dbReference>
<feature type="domain" description="ANTAR" evidence="5">
    <location>
        <begin position="175"/>
        <end position="236"/>
    </location>
</feature>
<dbReference type="AlphaFoldDB" id="A0A066TX11"/>
<dbReference type="STRING" id="287986.DV20_41265"/>
<dbReference type="InterPro" id="IPR005561">
    <property type="entry name" value="ANTAR"/>
</dbReference>
<evidence type="ECO:0000256" key="3">
    <source>
        <dbReference type="ARBA" id="ARBA00023015"/>
    </source>
</evidence>
<evidence type="ECO:0000256" key="1">
    <source>
        <dbReference type="ARBA" id="ARBA00022679"/>
    </source>
</evidence>
<dbReference type="InterPro" id="IPR036388">
    <property type="entry name" value="WH-like_DNA-bd_sf"/>
</dbReference>
<dbReference type="eggNOG" id="COG3707">
    <property type="taxonomic scope" value="Bacteria"/>
</dbReference>
<gene>
    <name evidence="6" type="ORF">DV20_41265</name>
</gene>
<keyword evidence="4" id="KW-0804">Transcription</keyword>
<dbReference type="Pfam" id="PF13185">
    <property type="entry name" value="GAF_2"/>
    <property type="match status" value="1"/>
</dbReference>
<reference evidence="6 7" key="1">
    <citation type="submission" date="2014-05" db="EMBL/GenBank/DDBJ databases">
        <title>Draft genome sequence of Amycolatopsis rifamycinica DSM 46095.</title>
        <authorList>
            <person name="Lal R."/>
            <person name="Saxena A."/>
            <person name="Kumari R."/>
            <person name="Mukherjee U."/>
            <person name="Singh P."/>
            <person name="Sangwan N."/>
            <person name="Mahato N.K."/>
        </authorList>
    </citation>
    <scope>NUCLEOTIDE SEQUENCE [LARGE SCALE GENOMIC DNA]</scope>
    <source>
        <strain evidence="6 7">DSM 46095</strain>
    </source>
</reference>
<dbReference type="InterPro" id="IPR012074">
    <property type="entry name" value="GAF_ANTAR"/>
</dbReference>
<dbReference type="Gene3D" id="1.10.10.10">
    <property type="entry name" value="Winged helix-like DNA-binding domain superfamily/Winged helix DNA-binding domain"/>
    <property type="match status" value="1"/>
</dbReference>
<evidence type="ECO:0000259" key="5">
    <source>
        <dbReference type="PROSITE" id="PS50921"/>
    </source>
</evidence>
<keyword evidence="7" id="KW-1185">Reference proteome</keyword>
<dbReference type="GO" id="GO:0016301">
    <property type="term" value="F:kinase activity"/>
    <property type="evidence" value="ECO:0007669"/>
    <property type="project" value="UniProtKB-KW"/>
</dbReference>
<dbReference type="PIRSF" id="PIRSF036625">
    <property type="entry name" value="GAF_ANTAR"/>
    <property type="match status" value="1"/>
</dbReference>
<evidence type="ECO:0000256" key="2">
    <source>
        <dbReference type="ARBA" id="ARBA00022777"/>
    </source>
</evidence>
<evidence type="ECO:0000313" key="6">
    <source>
        <dbReference type="EMBL" id="KDN16439.1"/>
    </source>
</evidence>
<keyword evidence="1" id="KW-0808">Transferase</keyword>
<sequence length="246" mass="26743">MTRSSSDVPWPQMLDEVTSALQTLTAALDTDQDFQVLLHQMCLQVAKAVPGVAEATVTLLRDGQPHTAATTSDLVAEVDRDQYRHGGPCLEAARSGKLERVQVSEARERWPKFAGDAHDAGFDSFLSAPLVVDDEHAGAINCYGTQAHGFAELDAALLELYTAAAEAILRLYQRYRQASELAENLRAALTSRAVIDQAKGILMAIRQISADEAFTLLVEQSQRENLKLRVLAERFVAHAVGIDGSA</sequence>
<keyword evidence="3" id="KW-0805">Transcription regulation</keyword>
<accession>A0A066TX11</accession>
<dbReference type="InterPro" id="IPR003018">
    <property type="entry name" value="GAF"/>
</dbReference>
<dbReference type="GO" id="GO:0003723">
    <property type="term" value="F:RNA binding"/>
    <property type="evidence" value="ECO:0007669"/>
    <property type="project" value="InterPro"/>
</dbReference>
<comment type="caution">
    <text evidence="6">The sequence shown here is derived from an EMBL/GenBank/DDBJ whole genome shotgun (WGS) entry which is preliminary data.</text>
</comment>
<dbReference type="SMART" id="SM01012">
    <property type="entry name" value="ANTAR"/>
    <property type="match status" value="1"/>
</dbReference>
<dbReference type="InterPro" id="IPR029016">
    <property type="entry name" value="GAF-like_dom_sf"/>
</dbReference>
<dbReference type="Gene3D" id="3.30.450.40">
    <property type="match status" value="1"/>
</dbReference>
<dbReference type="Pfam" id="PF03861">
    <property type="entry name" value="ANTAR"/>
    <property type="match status" value="1"/>
</dbReference>
<dbReference type="Proteomes" id="UP000027345">
    <property type="component" value="Unassembled WGS sequence"/>
</dbReference>
<dbReference type="PROSITE" id="PS50921">
    <property type="entry name" value="ANTAR"/>
    <property type="match status" value="1"/>
</dbReference>
<protein>
    <submittedName>
        <fullName evidence="6">Transcriptional regulator</fullName>
    </submittedName>
</protein>
<name>A0A066TX11_9PSEU</name>
<dbReference type="SMART" id="SM00065">
    <property type="entry name" value="GAF"/>
    <property type="match status" value="1"/>
</dbReference>
<evidence type="ECO:0000313" key="7">
    <source>
        <dbReference type="Proteomes" id="UP000027345"/>
    </source>
</evidence>
<evidence type="ECO:0000256" key="4">
    <source>
        <dbReference type="ARBA" id="ARBA00023163"/>
    </source>
</evidence>
<organism evidence="6 7">
    <name type="scientific">Amycolatopsis rifamycinica</name>
    <dbReference type="NCBI Taxonomy" id="287986"/>
    <lineage>
        <taxon>Bacteria</taxon>
        <taxon>Bacillati</taxon>
        <taxon>Actinomycetota</taxon>
        <taxon>Actinomycetes</taxon>
        <taxon>Pseudonocardiales</taxon>
        <taxon>Pseudonocardiaceae</taxon>
        <taxon>Amycolatopsis</taxon>
    </lineage>
</organism>
<proteinExistence type="predicted"/>
<keyword evidence="2" id="KW-0418">Kinase</keyword>